<comment type="function">
    <text evidence="9">Single strand-specific metallo-endoribonuclease involved in late-stage 70S ribosome quality control and in maturation of the 3' terminus of the 16S rRNA.</text>
</comment>
<dbReference type="InterPro" id="IPR023091">
    <property type="entry name" value="MetalPrtase_cat_dom_sf_prd"/>
</dbReference>
<comment type="cofactor">
    <cofactor evidence="9">
        <name>Zn(2+)</name>
        <dbReference type="ChEBI" id="CHEBI:29105"/>
    </cofactor>
    <text evidence="9">Binds 1 zinc ion.</text>
</comment>
<dbReference type="AlphaFoldDB" id="A0A419TB67"/>
<keyword evidence="2 9" id="KW-0690">Ribosome biogenesis</keyword>
<dbReference type="EC" id="3.1.-.-" evidence="9"/>
<dbReference type="NCBIfam" id="TIGR00043">
    <property type="entry name" value="rRNA maturation RNase YbeY"/>
    <property type="match status" value="1"/>
</dbReference>
<comment type="caution">
    <text evidence="10">The sequence shown here is derived from an EMBL/GenBank/DDBJ whole genome shotgun (WGS) entry which is preliminary data.</text>
</comment>
<evidence type="ECO:0000256" key="1">
    <source>
        <dbReference type="ARBA" id="ARBA00010875"/>
    </source>
</evidence>
<evidence type="ECO:0000313" key="10">
    <source>
        <dbReference type="EMBL" id="RKD34729.1"/>
    </source>
</evidence>
<dbReference type="GO" id="GO:0004521">
    <property type="term" value="F:RNA endonuclease activity"/>
    <property type="evidence" value="ECO:0007669"/>
    <property type="project" value="UniProtKB-UniRule"/>
</dbReference>
<evidence type="ECO:0000256" key="9">
    <source>
        <dbReference type="HAMAP-Rule" id="MF_00009"/>
    </source>
</evidence>
<keyword evidence="7 9" id="KW-0378">Hydrolase</keyword>
<evidence type="ECO:0000313" key="11">
    <source>
        <dbReference type="Proteomes" id="UP000284177"/>
    </source>
</evidence>
<dbReference type="SUPFAM" id="SSF55486">
    <property type="entry name" value="Metalloproteases ('zincins'), catalytic domain"/>
    <property type="match status" value="1"/>
</dbReference>
<dbReference type="GO" id="GO:0004222">
    <property type="term" value="F:metalloendopeptidase activity"/>
    <property type="evidence" value="ECO:0007669"/>
    <property type="project" value="InterPro"/>
</dbReference>
<evidence type="ECO:0000256" key="4">
    <source>
        <dbReference type="ARBA" id="ARBA00022722"/>
    </source>
</evidence>
<dbReference type="RefSeq" id="WP_120166935.1">
    <property type="nucleotide sequence ID" value="NZ_MCIB01000001.1"/>
</dbReference>
<comment type="subcellular location">
    <subcellularLocation>
        <location evidence="9">Cytoplasm</location>
    </subcellularLocation>
</comment>
<protein>
    <recommendedName>
        <fullName evidence="9">Endoribonuclease YbeY</fullName>
        <ecNumber evidence="9">3.1.-.-</ecNumber>
    </recommendedName>
</protein>
<dbReference type="Pfam" id="PF02130">
    <property type="entry name" value="YbeY"/>
    <property type="match status" value="1"/>
</dbReference>
<evidence type="ECO:0000256" key="7">
    <source>
        <dbReference type="ARBA" id="ARBA00022801"/>
    </source>
</evidence>
<dbReference type="EMBL" id="MCIB01000001">
    <property type="protein sequence ID" value="RKD34729.1"/>
    <property type="molecule type" value="Genomic_DNA"/>
</dbReference>
<evidence type="ECO:0000256" key="3">
    <source>
        <dbReference type="ARBA" id="ARBA00022552"/>
    </source>
</evidence>
<feature type="binding site" evidence="9">
    <location>
        <position position="120"/>
    </location>
    <ligand>
        <name>Zn(2+)</name>
        <dbReference type="ChEBI" id="CHEBI:29105"/>
        <note>catalytic</note>
    </ligand>
</feature>
<evidence type="ECO:0000256" key="2">
    <source>
        <dbReference type="ARBA" id="ARBA00022517"/>
    </source>
</evidence>
<comment type="similarity">
    <text evidence="1 9">Belongs to the endoribonuclease YbeY family.</text>
</comment>
<feature type="binding site" evidence="9">
    <location>
        <position position="126"/>
    </location>
    <ligand>
        <name>Zn(2+)</name>
        <dbReference type="ChEBI" id="CHEBI:29105"/>
        <note>catalytic</note>
    </ligand>
</feature>
<sequence>MELLIDNRQEEIKIDEEIIKIVKEVVNECLNLEGKNKNYEISISFVNDEEIRILNRDFRGKDKPTDVLSFPMEDDEEVTDYTPILGDIVISAPTAIRQAKEYGHSIKREIAYLTAHSMFHLMGYDHKTEDEKKIMRTKEKQVMRKLGIFREE</sequence>
<dbReference type="InterPro" id="IPR002036">
    <property type="entry name" value="YbeY"/>
</dbReference>
<organism evidence="10 11">
    <name type="scientific">Thermohalobacter berrensis</name>
    <dbReference type="NCBI Taxonomy" id="99594"/>
    <lineage>
        <taxon>Bacteria</taxon>
        <taxon>Bacillati</taxon>
        <taxon>Bacillota</taxon>
        <taxon>Tissierellia</taxon>
        <taxon>Tissierellales</taxon>
        <taxon>Thermohalobacteraceae</taxon>
        <taxon>Thermohalobacter</taxon>
    </lineage>
</organism>
<feature type="binding site" evidence="9">
    <location>
        <position position="116"/>
    </location>
    <ligand>
        <name>Zn(2+)</name>
        <dbReference type="ChEBI" id="CHEBI:29105"/>
        <note>catalytic</note>
    </ligand>
</feature>
<dbReference type="PANTHER" id="PTHR46986:SF1">
    <property type="entry name" value="ENDORIBONUCLEASE YBEY, CHLOROPLASTIC"/>
    <property type="match status" value="1"/>
</dbReference>
<proteinExistence type="inferred from homology"/>
<keyword evidence="3 9" id="KW-0698">rRNA processing</keyword>
<name>A0A419TB67_9FIRM</name>
<keyword evidence="9" id="KW-0963">Cytoplasm</keyword>
<keyword evidence="4 9" id="KW-0540">Nuclease</keyword>
<evidence type="ECO:0000256" key="6">
    <source>
        <dbReference type="ARBA" id="ARBA00022759"/>
    </source>
</evidence>
<dbReference type="OrthoDB" id="9807740at2"/>
<dbReference type="Proteomes" id="UP000284177">
    <property type="component" value="Unassembled WGS sequence"/>
</dbReference>
<keyword evidence="6 9" id="KW-0255">Endonuclease</keyword>
<dbReference type="HAMAP" id="MF_00009">
    <property type="entry name" value="Endoribonucl_YbeY"/>
    <property type="match status" value="1"/>
</dbReference>
<dbReference type="GO" id="GO:0006364">
    <property type="term" value="P:rRNA processing"/>
    <property type="evidence" value="ECO:0007669"/>
    <property type="project" value="UniProtKB-UniRule"/>
</dbReference>
<evidence type="ECO:0000256" key="8">
    <source>
        <dbReference type="ARBA" id="ARBA00022833"/>
    </source>
</evidence>
<keyword evidence="11" id="KW-1185">Reference proteome</keyword>
<dbReference type="Gene3D" id="3.40.390.30">
    <property type="entry name" value="Metalloproteases ('zincins'), catalytic domain"/>
    <property type="match status" value="1"/>
</dbReference>
<dbReference type="PANTHER" id="PTHR46986">
    <property type="entry name" value="ENDORIBONUCLEASE YBEY, CHLOROPLASTIC"/>
    <property type="match status" value="1"/>
</dbReference>
<reference evidence="10 11" key="1">
    <citation type="submission" date="2016-08" db="EMBL/GenBank/DDBJ databases">
        <title>Novel Firmicutes and Novel Genomes.</title>
        <authorList>
            <person name="Poppleton D.I."/>
            <person name="Gribaldo S."/>
        </authorList>
    </citation>
    <scope>NUCLEOTIDE SEQUENCE [LARGE SCALE GENOMIC DNA]</scope>
    <source>
        <strain evidence="10 11">CTT3</strain>
    </source>
</reference>
<accession>A0A419TB67</accession>
<dbReference type="GO" id="GO:0008270">
    <property type="term" value="F:zinc ion binding"/>
    <property type="evidence" value="ECO:0007669"/>
    <property type="project" value="UniProtKB-UniRule"/>
</dbReference>
<gene>
    <name evidence="9" type="primary">ybeY</name>
    <name evidence="10" type="ORF">BET03_02600</name>
</gene>
<keyword evidence="8 9" id="KW-0862">Zinc</keyword>
<dbReference type="GO" id="GO:0005737">
    <property type="term" value="C:cytoplasm"/>
    <property type="evidence" value="ECO:0007669"/>
    <property type="project" value="UniProtKB-SubCell"/>
</dbReference>
<keyword evidence="5 9" id="KW-0479">Metal-binding</keyword>
<evidence type="ECO:0000256" key="5">
    <source>
        <dbReference type="ARBA" id="ARBA00022723"/>
    </source>
</evidence>